<dbReference type="Gene3D" id="3.40.50.1820">
    <property type="entry name" value="alpha/beta hydrolase"/>
    <property type="match status" value="1"/>
</dbReference>
<dbReference type="PANTHER" id="PTHR37017">
    <property type="entry name" value="AB HYDROLASE-1 DOMAIN-CONTAINING PROTEIN-RELATED"/>
    <property type="match status" value="1"/>
</dbReference>
<organism evidence="2 3">
    <name type="scientific">Kribbella lupini</name>
    <dbReference type="NCBI Taxonomy" id="291602"/>
    <lineage>
        <taxon>Bacteria</taxon>
        <taxon>Bacillati</taxon>
        <taxon>Actinomycetota</taxon>
        <taxon>Actinomycetes</taxon>
        <taxon>Propionibacteriales</taxon>
        <taxon>Kribbellaceae</taxon>
        <taxon>Kribbella</taxon>
    </lineage>
</organism>
<dbReference type="Proteomes" id="UP001500363">
    <property type="component" value="Unassembled WGS sequence"/>
</dbReference>
<dbReference type="InterPro" id="IPR052897">
    <property type="entry name" value="Sec-Metab_Biosynth_Hydrolase"/>
</dbReference>
<keyword evidence="3" id="KW-1185">Reference proteome</keyword>
<accession>A0ABN2BUA1</accession>
<evidence type="ECO:0000313" key="2">
    <source>
        <dbReference type="EMBL" id="GAA1546651.1"/>
    </source>
</evidence>
<dbReference type="Pfam" id="PF12697">
    <property type="entry name" value="Abhydrolase_6"/>
    <property type="match status" value="1"/>
</dbReference>
<reference evidence="2 3" key="1">
    <citation type="journal article" date="2019" name="Int. J. Syst. Evol. Microbiol.">
        <title>The Global Catalogue of Microorganisms (GCM) 10K type strain sequencing project: providing services to taxonomists for standard genome sequencing and annotation.</title>
        <authorList>
            <consortium name="The Broad Institute Genomics Platform"/>
            <consortium name="The Broad Institute Genome Sequencing Center for Infectious Disease"/>
            <person name="Wu L."/>
            <person name="Ma J."/>
        </authorList>
    </citation>
    <scope>NUCLEOTIDE SEQUENCE [LARGE SCALE GENOMIC DNA]</scope>
    <source>
        <strain evidence="2 3">JCM 14303</strain>
    </source>
</reference>
<evidence type="ECO:0000313" key="3">
    <source>
        <dbReference type="Proteomes" id="UP001500363"/>
    </source>
</evidence>
<proteinExistence type="predicted"/>
<dbReference type="InterPro" id="IPR000073">
    <property type="entry name" value="AB_hydrolase_1"/>
</dbReference>
<sequence length="229" mass="24685">MNQAHEPLLLLSGAGLPKWIWDQVRAELTGSHPTVVAERPRAADASLREYAVAALESAPWERFAVVAHSSGGTVAAELVALAPERVSAVLAVSAVVPEPGRSFVGSMPFPQRVVLSVAMRVAGTRPPDSAIRRGVAGGLGQNTADRIVAEFKPESVRLYRDKVQGGGFPERRGYLCTNEDAELPVGLQRGFAHNLEATWNESIETGHLPMLEAPELLARHIEKFLDEEA</sequence>
<dbReference type="PANTHER" id="PTHR37017:SF11">
    <property type="entry name" value="ESTERASE_LIPASE_THIOESTERASE DOMAIN-CONTAINING PROTEIN"/>
    <property type="match status" value="1"/>
</dbReference>
<dbReference type="SUPFAM" id="SSF53474">
    <property type="entry name" value="alpha/beta-Hydrolases"/>
    <property type="match status" value="1"/>
</dbReference>
<protein>
    <recommendedName>
        <fullName evidence="1">AB hydrolase-1 domain-containing protein</fullName>
    </recommendedName>
</protein>
<dbReference type="RefSeq" id="WP_344179706.1">
    <property type="nucleotide sequence ID" value="NZ_BAAANC010000003.1"/>
</dbReference>
<feature type="domain" description="AB hydrolase-1" evidence="1">
    <location>
        <begin position="8"/>
        <end position="219"/>
    </location>
</feature>
<comment type="caution">
    <text evidence="2">The sequence shown here is derived from an EMBL/GenBank/DDBJ whole genome shotgun (WGS) entry which is preliminary data.</text>
</comment>
<dbReference type="EMBL" id="BAAANC010000003">
    <property type="protein sequence ID" value="GAA1546651.1"/>
    <property type="molecule type" value="Genomic_DNA"/>
</dbReference>
<name>A0ABN2BUA1_9ACTN</name>
<gene>
    <name evidence="2" type="ORF">GCM10009741_57730</name>
</gene>
<dbReference type="InterPro" id="IPR029058">
    <property type="entry name" value="AB_hydrolase_fold"/>
</dbReference>
<evidence type="ECO:0000259" key="1">
    <source>
        <dbReference type="Pfam" id="PF12697"/>
    </source>
</evidence>